<protein>
    <submittedName>
        <fullName evidence="1">Uncharacterized protein</fullName>
    </submittedName>
</protein>
<evidence type="ECO:0000313" key="2">
    <source>
        <dbReference type="Proteomes" id="UP001077662"/>
    </source>
</evidence>
<dbReference type="Proteomes" id="UP001077662">
    <property type="component" value="Unassembled WGS sequence"/>
</dbReference>
<dbReference type="AlphaFoldDB" id="A0AAP3DE37"/>
<sequence length="72" mass="8286">MEKKLSRDEIIGVINNILSAKGTEEEEATWLEQLSVSVPYYQEIYRIIVTSKEDLTAEDILEKAKQNHSPIH</sequence>
<reference evidence="1" key="1">
    <citation type="submission" date="2022-09" db="EMBL/GenBank/DDBJ databases">
        <title>Genome analysis and characterization of larvicidal activity of Brevibacillus strains.</title>
        <authorList>
            <person name="Patrusheva E.V."/>
            <person name="Izotova A.O."/>
            <person name="Toshchakov S.V."/>
            <person name="Sineoky S.P."/>
        </authorList>
    </citation>
    <scope>NUCLEOTIDE SEQUENCE</scope>
    <source>
        <strain evidence="1">VKPM_B-13247</strain>
    </source>
</reference>
<dbReference type="RefSeq" id="WP_258433239.1">
    <property type="nucleotide sequence ID" value="NZ_JANSGW010000008.1"/>
</dbReference>
<evidence type="ECO:0000313" key="1">
    <source>
        <dbReference type="EMBL" id="MCZ0806709.1"/>
    </source>
</evidence>
<organism evidence="1 2">
    <name type="scientific">Brevibacillus laterosporus</name>
    <name type="common">Bacillus laterosporus</name>
    <dbReference type="NCBI Taxonomy" id="1465"/>
    <lineage>
        <taxon>Bacteria</taxon>
        <taxon>Bacillati</taxon>
        <taxon>Bacillota</taxon>
        <taxon>Bacilli</taxon>
        <taxon>Bacillales</taxon>
        <taxon>Paenibacillaceae</taxon>
        <taxon>Brevibacillus</taxon>
    </lineage>
</organism>
<accession>A0AAP3DE37</accession>
<gene>
    <name evidence="1" type="ORF">O0554_07210</name>
</gene>
<name>A0AAP3DE37_BRELA</name>
<comment type="caution">
    <text evidence="1">The sequence shown here is derived from an EMBL/GenBank/DDBJ whole genome shotgun (WGS) entry which is preliminary data.</text>
</comment>
<dbReference type="EMBL" id="JAPTNE010000008">
    <property type="protein sequence ID" value="MCZ0806709.1"/>
    <property type="molecule type" value="Genomic_DNA"/>
</dbReference>
<proteinExistence type="predicted"/>